<gene>
    <name evidence="2" type="ORF">L228DRAFT_237014</name>
</gene>
<dbReference type="InParanoid" id="A0A161TDT3"/>
<evidence type="ECO:0000313" key="2">
    <source>
        <dbReference type="EMBL" id="KZF24047.1"/>
    </source>
</evidence>
<dbReference type="GeneID" id="28896027"/>
<organism evidence="2 3">
    <name type="scientific">Xylona heveae (strain CBS 132557 / TC161)</name>
    <dbReference type="NCBI Taxonomy" id="1328760"/>
    <lineage>
        <taxon>Eukaryota</taxon>
        <taxon>Fungi</taxon>
        <taxon>Dikarya</taxon>
        <taxon>Ascomycota</taxon>
        <taxon>Pezizomycotina</taxon>
        <taxon>Xylonomycetes</taxon>
        <taxon>Xylonales</taxon>
        <taxon>Xylonaceae</taxon>
        <taxon>Xylona</taxon>
    </lineage>
</organism>
<dbReference type="Proteomes" id="UP000076632">
    <property type="component" value="Unassembled WGS sequence"/>
</dbReference>
<dbReference type="EMBL" id="KV407456">
    <property type="protein sequence ID" value="KZF24047.1"/>
    <property type="molecule type" value="Genomic_DNA"/>
</dbReference>
<dbReference type="RefSeq" id="XP_018189602.1">
    <property type="nucleotide sequence ID" value="XM_018330890.1"/>
</dbReference>
<name>A0A161TDT3_XYLHT</name>
<evidence type="ECO:0000313" key="3">
    <source>
        <dbReference type="Proteomes" id="UP000076632"/>
    </source>
</evidence>
<protein>
    <submittedName>
        <fullName evidence="2">Uncharacterized protein</fullName>
    </submittedName>
</protein>
<sequence length="429" mass="47908">MTISLTRIGSEPLTQKPSTLQIPGPIRRQRSRTDPGPSLIGRRGGITKKPREPSQEDFEKDYSHECYRFDGDESIYRPHNGTFGILGDISAIKKDQLGKTLQVPLHYGFPGKQSGRAPRDGDLIWDYDLQEYVVIPGNAETDVNRGKADRLLHWENSAEGRSAKPRMFEREAVPSKGRNGHNSGLKLQSAPKQYVFFVNEHLYDLARPDPAIISAEQSSRGDFQRRNQGVPKQLEDSSFKSWEDDSSSAHSNNTYADPLIDPALKFQPPSEVDYLPTPPLTDTSSISTCHTSLASTPIAPPTPPPESDHPHARSYICGHSSEDSTTSLFFADRLPTPSLTSIPMNRFTIDQRPEADNNDTVSAEPLGETITLTLEEELDYQALFGEYESTSEEFLMQSPCGKRELGPLFPSEYDSLHQPFDPWSMLESV</sequence>
<feature type="compositionally biased region" description="Polar residues" evidence="1">
    <location>
        <begin position="280"/>
        <end position="295"/>
    </location>
</feature>
<dbReference type="AlphaFoldDB" id="A0A161TDT3"/>
<reference evidence="2 3" key="1">
    <citation type="journal article" date="2016" name="Fungal Biol.">
        <title>The genome of Xylona heveae provides a window into fungal endophytism.</title>
        <authorList>
            <person name="Gazis R."/>
            <person name="Kuo A."/>
            <person name="Riley R."/>
            <person name="LaButti K."/>
            <person name="Lipzen A."/>
            <person name="Lin J."/>
            <person name="Amirebrahimi M."/>
            <person name="Hesse C.N."/>
            <person name="Spatafora J.W."/>
            <person name="Henrissat B."/>
            <person name="Hainaut M."/>
            <person name="Grigoriev I.V."/>
            <person name="Hibbett D.S."/>
        </authorList>
    </citation>
    <scope>NUCLEOTIDE SEQUENCE [LARGE SCALE GENOMIC DNA]</scope>
    <source>
        <strain evidence="2 3">TC161</strain>
    </source>
</reference>
<feature type="region of interest" description="Disordered" evidence="1">
    <location>
        <begin position="217"/>
        <end position="315"/>
    </location>
</feature>
<feature type="region of interest" description="Disordered" evidence="1">
    <location>
        <begin position="1"/>
        <end position="58"/>
    </location>
</feature>
<keyword evidence="3" id="KW-1185">Reference proteome</keyword>
<feature type="compositionally biased region" description="Polar residues" evidence="1">
    <location>
        <begin position="1"/>
        <end position="21"/>
    </location>
</feature>
<evidence type="ECO:0000256" key="1">
    <source>
        <dbReference type="SAM" id="MobiDB-lite"/>
    </source>
</evidence>
<proteinExistence type="predicted"/>
<feature type="compositionally biased region" description="Basic and acidic residues" evidence="1">
    <location>
        <begin position="233"/>
        <end position="243"/>
    </location>
</feature>
<accession>A0A161TDT3</accession>